<proteinExistence type="predicted"/>
<dbReference type="Proteomes" id="UP000078090">
    <property type="component" value="Unassembled WGS sequence"/>
</dbReference>
<evidence type="ECO:0000313" key="2">
    <source>
        <dbReference type="Proteomes" id="UP000078090"/>
    </source>
</evidence>
<accession>A0A177LXL3</accession>
<protein>
    <submittedName>
        <fullName evidence="1">Uncharacterized protein</fullName>
    </submittedName>
</protein>
<gene>
    <name evidence="1" type="ORF">A1332_21675</name>
</gene>
<dbReference type="InterPro" id="IPR011486">
    <property type="entry name" value="BBP2"/>
</dbReference>
<name>A0A177LXL3_METMH</name>
<reference evidence="1 2" key="1">
    <citation type="submission" date="2016-03" db="EMBL/GenBank/DDBJ databases">
        <authorList>
            <person name="Ploux O."/>
        </authorList>
    </citation>
    <scope>NUCLEOTIDE SEQUENCE [LARGE SCALE GENOMIC DNA]</scope>
    <source>
        <strain evidence="1 2">R-45363</strain>
    </source>
</reference>
<organism evidence="1 2">
    <name type="scientific">Methylomonas methanica</name>
    <dbReference type="NCBI Taxonomy" id="421"/>
    <lineage>
        <taxon>Bacteria</taxon>
        <taxon>Pseudomonadati</taxon>
        <taxon>Pseudomonadota</taxon>
        <taxon>Gammaproteobacteria</taxon>
        <taxon>Methylococcales</taxon>
        <taxon>Methylococcaceae</taxon>
        <taxon>Methylomonas</taxon>
    </lineage>
</organism>
<dbReference type="EMBL" id="LUUG01000122">
    <property type="protein sequence ID" value="OAH97278.1"/>
    <property type="molecule type" value="Genomic_DNA"/>
</dbReference>
<sequence>MHQRLYGIVFPQAYLELFAPPGNGLKIKLGEFYTLIGNEAVNAPDNFFYSHSYTMQFGEPFSHTGLLASYSIDENLELKAGAVTGSPYVGTQPCNTIMAGLPRRPAPKVPNGMAWLAI</sequence>
<dbReference type="AlphaFoldDB" id="A0A177LXL3"/>
<dbReference type="Pfam" id="PF07642">
    <property type="entry name" value="BBP2"/>
    <property type="match status" value="1"/>
</dbReference>
<comment type="caution">
    <text evidence="1">The sequence shown here is derived from an EMBL/GenBank/DDBJ whole genome shotgun (WGS) entry which is preliminary data.</text>
</comment>
<evidence type="ECO:0000313" key="1">
    <source>
        <dbReference type="EMBL" id="OAH97278.1"/>
    </source>
</evidence>